<dbReference type="KEGG" id="dpx:DAPPUDRAFT_232579"/>
<dbReference type="InParanoid" id="E9FR84"/>
<dbReference type="AlphaFoldDB" id="E9FR84"/>
<evidence type="ECO:0000313" key="2">
    <source>
        <dbReference type="EMBL" id="EFX90117.1"/>
    </source>
</evidence>
<sequence>MMVKLRRIYLTGLRMGPSKKNKKDNTVNNGSLLANPMPFSCYPLKTIQRSDTGIVEYQLQHHLQPHAMHSVSNTLPSPLNIGESLPSDVESNLPFLEILERILAFVHDKRVNSTNILLHPYLRDVRSANFTAGLHSFTEHFLSCTTFLASLTSWITSVFASVRCDAPAVTRHGIMPSSMVEALWLLPVMHRRRREDGHQNIAVNPLAATPLFSPSSLARAALFGLVVYMPRGRTVAPAPDSPKGPVRQCTIGTSPLSIR</sequence>
<dbReference type="PhylomeDB" id="E9FR84"/>
<feature type="region of interest" description="Disordered" evidence="1">
    <location>
        <begin position="237"/>
        <end position="259"/>
    </location>
</feature>
<dbReference type="EMBL" id="GL732523">
    <property type="protein sequence ID" value="EFX90117.1"/>
    <property type="molecule type" value="Genomic_DNA"/>
</dbReference>
<accession>E9FR84</accession>
<feature type="compositionally biased region" description="Polar residues" evidence="1">
    <location>
        <begin position="250"/>
        <end position="259"/>
    </location>
</feature>
<name>E9FR84_DAPPU</name>
<gene>
    <name evidence="2" type="ORF">DAPPUDRAFT_232579</name>
</gene>
<dbReference type="Proteomes" id="UP000000305">
    <property type="component" value="Unassembled WGS sequence"/>
</dbReference>
<dbReference type="HOGENOM" id="CLU_1074635_0_0_1"/>
<proteinExistence type="predicted"/>
<protein>
    <submittedName>
        <fullName evidence="2">Uncharacterized protein</fullName>
    </submittedName>
</protein>
<reference evidence="2 3" key="1">
    <citation type="journal article" date="2011" name="Science">
        <title>The ecoresponsive genome of Daphnia pulex.</title>
        <authorList>
            <person name="Colbourne J.K."/>
            <person name="Pfrender M.E."/>
            <person name="Gilbert D."/>
            <person name="Thomas W.K."/>
            <person name="Tucker A."/>
            <person name="Oakley T.H."/>
            <person name="Tokishita S."/>
            <person name="Aerts A."/>
            <person name="Arnold G.J."/>
            <person name="Basu M.K."/>
            <person name="Bauer D.J."/>
            <person name="Caceres C.E."/>
            <person name="Carmel L."/>
            <person name="Casola C."/>
            <person name="Choi J.H."/>
            <person name="Detter J.C."/>
            <person name="Dong Q."/>
            <person name="Dusheyko S."/>
            <person name="Eads B.D."/>
            <person name="Frohlich T."/>
            <person name="Geiler-Samerotte K.A."/>
            <person name="Gerlach D."/>
            <person name="Hatcher P."/>
            <person name="Jogdeo S."/>
            <person name="Krijgsveld J."/>
            <person name="Kriventseva E.V."/>
            <person name="Kultz D."/>
            <person name="Laforsch C."/>
            <person name="Lindquist E."/>
            <person name="Lopez J."/>
            <person name="Manak J.R."/>
            <person name="Muller J."/>
            <person name="Pangilinan J."/>
            <person name="Patwardhan R.P."/>
            <person name="Pitluck S."/>
            <person name="Pritham E.J."/>
            <person name="Rechtsteiner A."/>
            <person name="Rho M."/>
            <person name="Rogozin I.B."/>
            <person name="Sakarya O."/>
            <person name="Salamov A."/>
            <person name="Schaack S."/>
            <person name="Shapiro H."/>
            <person name="Shiga Y."/>
            <person name="Skalitzky C."/>
            <person name="Smith Z."/>
            <person name="Souvorov A."/>
            <person name="Sung W."/>
            <person name="Tang Z."/>
            <person name="Tsuchiya D."/>
            <person name="Tu H."/>
            <person name="Vos H."/>
            <person name="Wang M."/>
            <person name="Wolf Y.I."/>
            <person name="Yamagata H."/>
            <person name="Yamada T."/>
            <person name="Ye Y."/>
            <person name="Shaw J.R."/>
            <person name="Andrews J."/>
            <person name="Crease T.J."/>
            <person name="Tang H."/>
            <person name="Lucas S.M."/>
            <person name="Robertson H.M."/>
            <person name="Bork P."/>
            <person name="Koonin E.V."/>
            <person name="Zdobnov E.M."/>
            <person name="Grigoriev I.V."/>
            <person name="Lynch M."/>
            <person name="Boore J.L."/>
        </authorList>
    </citation>
    <scope>NUCLEOTIDE SEQUENCE [LARGE SCALE GENOMIC DNA]</scope>
</reference>
<keyword evidence="3" id="KW-1185">Reference proteome</keyword>
<organism evidence="2 3">
    <name type="scientific">Daphnia pulex</name>
    <name type="common">Water flea</name>
    <dbReference type="NCBI Taxonomy" id="6669"/>
    <lineage>
        <taxon>Eukaryota</taxon>
        <taxon>Metazoa</taxon>
        <taxon>Ecdysozoa</taxon>
        <taxon>Arthropoda</taxon>
        <taxon>Crustacea</taxon>
        <taxon>Branchiopoda</taxon>
        <taxon>Diplostraca</taxon>
        <taxon>Cladocera</taxon>
        <taxon>Anomopoda</taxon>
        <taxon>Daphniidae</taxon>
        <taxon>Daphnia</taxon>
    </lineage>
</organism>
<evidence type="ECO:0000256" key="1">
    <source>
        <dbReference type="SAM" id="MobiDB-lite"/>
    </source>
</evidence>
<evidence type="ECO:0000313" key="3">
    <source>
        <dbReference type="Proteomes" id="UP000000305"/>
    </source>
</evidence>